<feature type="compositionally biased region" description="Low complexity" evidence="1">
    <location>
        <begin position="1"/>
        <end position="12"/>
    </location>
</feature>
<keyword evidence="2" id="KW-0812">Transmembrane</keyword>
<protein>
    <recommendedName>
        <fullName evidence="3">Beta-lactamase class A catalytic domain-containing protein</fullName>
    </recommendedName>
</protein>
<dbReference type="Pfam" id="PF13354">
    <property type="entry name" value="Beta-lactamase2"/>
    <property type="match status" value="1"/>
</dbReference>
<evidence type="ECO:0000256" key="1">
    <source>
        <dbReference type="SAM" id="MobiDB-lite"/>
    </source>
</evidence>
<dbReference type="Proteomes" id="UP000232491">
    <property type="component" value="Chromosome"/>
</dbReference>
<feature type="region of interest" description="Disordered" evidence="1">
    <location>
        <begin position="1"/>
        <end position="33"/>
    </location>
</feature>
<organism evidence="4 5">
    <name type="scientific">Bifidobacterium breve</name>
    <dbReference type="NCBI Taxonomy" id="1685"/>
    <lineage>
        <taxon>Bacteria</taxon>
        <taxon>Bacillati</taxon>
        <taxon>Actinomycetota</taxon>
        <taxon>Actinomycetes</taxon>
        <taxon>Bifidobacteriales</taxon>
        <taxon>Bifidobacteriaceae</taxon>
        <taxon>Bifidobacterium</taxon>
    </lineage>
</organism>
<dbReference type="GO" id="GO:0046677">
    <property type="term" value="P:response to antibiotic"/>
    <property type="evidence" value="ECO:0007669"/>
    <property type="project" value="InterPro"/>
</dbReference>
<feature type="domain" description="Beta-lactamase class A catalytic" evidence="3">
    <location>
        <begin position="416"/>
        <end position="598"/>
    </location>
</feature>
<evidence type="ECO:0000259" key="3">
    <source>
        <dbReference type="Pfam" id="PF13354"/>
    </source>
</evidence>
<accession>A0A2K9B7C9</accession>
<dbReference type="Gene3D" id="3.40.710.10">
    <property type="entry name" value="DD-peptidase/beta-lactamase superfamily"/>
    <property type="match status" value="1"/>
</dbReference>
<evidence type="ECO:0000313" key="4">
    <source>
        <dbReference type="EMBL" id="AUE02263.1"/>
    </source>
</evidence>
<dbReference type="InterPro" id="IPR000871">
    <property type="entry name" value="Beta-lactam_class-A"/>
</dbReference>
<dbReference type="AlphaFoldDB" id="A0A2K9B7C9"/>
<dbReference type="GO" id="GO:0008800">
    <property type="term" value="F:beta-lactamase activity"/>
    <property type="evidence" value="ECO:0007669"/>
    <property type="project" value="InterPro"/>
</dbReference>
<dbReference type="SUPFAM" id="SSF56601">
    <property type="entry name" value="beta-lactamase/transpeptidase-like"/>
    <property type="match status" value="1"/>
</dbReference>
<reference evidence="4 5" key="1">
    <citation type="submission" date="2017-05" db="EMBL/GenBank/DDBJ databases">
        <title>Comparative genomics and methylome analysis of the gut commensal Bifidobacterium breve.</title>
        <authorList>
            <person name="Bottacini F."/>
            <person name="Morrissey R."/>
            <person name="Roberts R.J."/>
            <person name="James K."/>
            <person name="van Breen J."/>
            <person name="Egan M."/>
            <person name="Lambert J."/>
            <person name="van Limpt K."/>
            <person name="Stanton C."/>
            <person name="Knol J."/>
            <person name="O' Connell Motherway M."/>
            <person name="van Sinderen D."/>
        </authorList>
    </citation>
    <scope>NUCLEOTIDE SEQUENCE [LARGE SCALE GENOMIC DNA]</scope>
    <source>
        <strain evidence="4 5">215W447a</strain>
    </source>
</reference>
<keyword evidence="2" id="KW-1133">Transmembrane helix</keyword>
<proteinExistence type="predicted"/>
<dbReference type="InterPro" id="IPR012338">
    <property type="entry name" value="Beta-lactam/transpept-like"/>
</dbReference>
<sequence length="617" mass="66143">MPRSVSSSSYPHEYSRHASHAAKPHRPHPQPCKPRQLRLDWQALLRFFQNLSERLPQRHHGKVKILKGSVYTRRRIVVGCLGVLLLVELFQLFWPSDKFFPLATLDGHAVGGQSSQQAAETLNAATLKRTVKLTDKTTGTTVSLTAKQAGITVDYTDRAKAAAKHSVVKRIVPFSWLFVHSTTSDSLLDALGTSDKQAHEDMRNASVQGTKGELKIVSAAPGYTFTPADIRSAAGSSFSSSATGDLAAATIEMGIVSPTVSDDTAKQLLDTLNKALSKDVAFTYEDGTWTVPAKKIINTVSTTVNAQDDTKLDVTISESKLMRQLKSKGIALKVAKKAADAGVTPATIAVKGSAYQVIDASATAASLSGMLASGQNAPVAISTKDFSNVELYEGLPASGTIEEKLQQLFGDADYEVAVYDLKTGKSKIQIDADTAMTSASTYKLFIAYSMIHAVETGQVTWDSALNGMTLSSCMATMIINSDNSCPEAWLARYGFSTVAQQAHDIGAANTNFVPYGMTTTANDLATVLKGFYSNSIASPDSTDQLFSLMETQVYREGIPAGIGSDGVVQDKVGFMDGLLHDAAIVRSDKGDYAMVIMTDGSSWNKIAQASLLIYESL</sequence>
<feature type="transmembrane region" description="Helical" evidence="2">
    <location>
        <begin position="76"/>
        <end position="94"/>
    </location>
</feature>
<gene>
    <name evidence="4" type="ORF">BB215W447A_0229</name>
</gene>
<dbReference type="PANTHER" id="PTHR35333:SF3">
    <property type="entry name" value="BETA-LACTAMASE-TYPE TRANSPEPTIDASE FOLD CONTAINING PROTEIN"/>
    <property type="match status" value="1"/>
</dbReference>
<feature type="compositionally biased region" description="Basic residues" evidence="1">
    <location>
        <begin position="17"/>
        <end position="28"/>
    </location>
</feature>
<keyword evidence="2" id="KW-0472">Membrane</keyword>
<dbReference type="GO" id="GO:0030655">
    <property type="term" value="P:beta-lactam antibiotic catabolic process"/>
    <property type="evidence" value="ECO:0007669"/>
    <property type="project" value="InterPro"/>
</dbReference>
<dbReference type="InterPro" id="IPR045155">
    <property type="entry name" value="Beta-lactam_cat"/>
</dbReference>
<name>A0A2K9B7C9_BIFBR</name>
<dbReference type="PANTHER" id="PTHR35333">
    <property type="entry name" value="BETA-LACTAMASE"/>
    <property type="match status" value="1"/>
</dbReference>
<dbReference type="EMBL" id="CP021558">
    <property type="protein sequence ID" value="AUE02263.1"/>
    <property type="molecule type" value="Genomic_DNA"/>
</dbReference>
<evidence type="ECO:0000313" key="5">
    <source>
        <dbReference type="Proteomes" id="UP000232491"/>
    </source>
</evidence>
<evidence type="ECO:0000256" key="2">
    <source>
        <dbReference type="SAM" id="Phobius"/>
    </source>
</evidence>